<dbReference type="Proteomes" id="UP000478546">
    <property type="component" value="Unassembled WGS sequence"/>
</dbReference>
<dbReference type="AlphaFoldDB" id="A0A6B2GYM2"/>
<dbReference type="GO" id="GO:0140359">
    <property type="term" value="F:ABC-type transporter activity"/>
    <property type="evidence" value="ECO:0007669"/>
    <property type="project" value="InterPro"/>
</dbReference>
<dbReference type="GO" id="GO:0016020">
    <property type="term" value="C:membrane"/>
    <property type="evidence" value="ECO:0007669"/>
    <property type="project" value="UniProtKB-SubCell"/>
</dbReference>
<evidence type="ECO:0000256" key="1">
    <source>
        <dbReference type="ARBA" id="ARBA00004141"/>
    </source>
</evidence>
<feature type="transmembrane region" description="Helical" evidence="5">
    <location>
        <begin position="378"/>
        <end position="396"/>
    </location>
</feature>
<dbReference type="InterPro" id="IPR013525">
    <property type="entry name" value="ABC2_TM"/>
</dbReference>
<name>A0A6B2GYM2_9BACT</name>
<keyword evidence="2 5" id="KW-0812">Transmembrane</keyword>
<dbReference type="Pfam" id="PF12698">
    <property type="entry name" value="ABC2_membrane_3"/>
    <property type="match status" value="1"/>
</dbReference>
<gene>
    <name evidence="7" type="ORF">GWO68_04200</name>
</gene>
<keyword evidence="3 5" id="KW-1133">Transmembrane helix</keyword>
<evidence type="ECO:0000256" key="2">
    <source>
        <dbReference type="ARBA" id="ARBA00022692"/>
    </source>
</evidence>
<comment type="subcellular location">
    <subcellularLocation>
        <location evidence="1">Membrane</location>
        <topology evidence="1">Multi-pass membrane protein</topology>
    </subcellularLocation>
</comment>
<keyword evidence="4 5" id="KW-0472">Membrane</keyword>
<protein>
    <submittedName>
        <fullName evidence="7">ABC transporter permease</fullName>
    </submittedName>
</protein>
<dbReference type="EMBL" id="JAAEAA010000004">
    <property type="protein sequence ID" value="NDK55113.1"/>
    <property type="molecule type" value="Genomic_DNA"/>
</dbReference>
<comment type="caution">
    <text evidence="7">The sequence shown here is derived from an EMBL/GenBank/DDBJ whole genome shotgun (WGS) entry which is preliminary data.</text>
</comment>
<evidence type="ECO:0000256" key="3">
    <source>
        <dbReference type="ARBA" id="ARBA00022989"/>
    </source>
</evidence>
<dbReference type="PANTHER" id="PTHR43471">
    <property type="entry name" value="ABC TRANSPORTER PERMEASE"/>
    <property type="match status" value="1"/>
</dbReference>
<feature type="transmembrane region" description="Helical" evidence="5">
    <location>
        <begin position="352"/>
        <end position="371"/>
    </location>
</feature>
<sequence>MHKIWLIIQREYLTRVRKKSFIIMTLLTPLLLATFMILPGLLITMSGDEETIMVLDESGLFADKLENKKDLKFVPLAGSLEQAKTVYQETDNTALLYIPKISIDDPKGITVYGKKNTSLQTQIRLEEALEKEIENQRFIASGLDRATLDKIEANVKLNTINLSEEGEKDNNAVITSAAGVAAAVIIYFFIFLYGVQIMRGVIEEKTNRIVEVIISSVKPFQLMMGKIIGIAAVGLTQFLLWIILSFVAVTAVSAAFGIDAAPSPMEQYQAGKVAAEGESIASQDDEAPEQAAANSDEFANTIKDVKQSFANLPLLLIFGCFLFYFLGGYLLYGSLFGAIGAAVDNETDTQQFMMPITIPLVISFIMSYSVVLKNPDGAVAFWMSIIPFTSPIVMMVRVPFGVPAWELLLSMGLLILGFIFTTWIAARIYRVGILMYGKKINYKELSKWLFYRV</sequence>
<dbReference type="Gene3D" id="3.40.190.10">
    <property type="entry name" value="Periplasmic binding protein-like II"/>
    <property type="match status" value="1"/>
</dbReference>
<dbReference type="SUPFAM" id="SSF53850">
    <property type="entry name" value="Periplasmic binding protein-like II"/>
    <property type="match status" value="1"/>
</dbReference>
<feature type="transmembrane region" description="Helical" evidence="5">
    <location>
        <begin position="209"/>
        <end position="232"/>
    </location>
</feature>
<dbReference type="RefSeq" id="WP_162345170.1">
    <property type="nucleotide sequence ID" value="NZ_JAAEAA010000004.1"/>
</dbReference>
<feature type="transmembrane region" description="Helical" evidence="5">
    <location>
        <begin position="21"/>
        <end position="43"/>
    </location>
</feature>
<feature type="transmembrane region" description="Helical" evidence="5">
    <location>
        <begin position="408"/>
        <end position="429"/>
    </location>
</feature>
<evidence type="ECO:0000313" key="7">
    <source>
        <dbReference type="EMBL" id="NDK55113.1"/>
    </source>
</evidence>
<evidence type="ECO:0000256" key="4">
    <source>
        <dbReference type="ARBA" id="ARBA00023136"/>
    </source>
</evidence>
<feature type="transmembrane region" description="Helical" evidence="5">
    <location>
        <begin position="312"/>
        <end position="332"/>
    </location>
</feature>
<accession>A0A6B2GYM2</accession>
<feature type="transmembrane region" description="Helical" evidence="5">
    <location>
        <begin position="238"/>
        <end position="258"/>
    </location>
</feature>
<evidence type="ECO:0000313" key="8">
    <source>
        <dbReference type="Proteomes" id="UP000478546"/>
    </source>
</evidence>
<organism evidence="7 8">
    <name type="scientific">Pontibacter fetidus</name>
    <dbReference type="NCBI Taxonomy" id="2700082"/>
    <lineage>
        <taxon>Bacteria</taxon>
        <taxon>Pseudomonadati</taxon>
        <taxon>Bacteroidota</taxon>
        <taxon>Cytophagia</taxon>
        <taxon>Cytophagales</taxon>
        <taxon>Hymenobacteraceae</taxon>
        <taxon>Pontibacter</taxon>
    </lineage>
</organism>
<proteinExistence type="predicted"/>
<evidence type="ECO:0000259" key="6">
    <source>
        <dbReference type="Pfam" id="PF12698"/>
    </source>
</evidence>
<reference evidence="7 8" key="1">
    <citation type="submission" date="2020-01" db="EMBL/GenBank/DDBJ databases">
        <authorList>
            <person name="Kim M.K."/>
        </authorList>
    </citation>
    <scope>NUCLEOTIDE SEQUENCE [LARGE SCALE GENOMIC DNA]</scope>
    <source>
        <strain evidence="7 8">BT213</strain>
    </source>
</reference>
<feature type="transmembrane region" description="Helical" evidence="5">
    <location>
        <begin position="172"/>
        <end position="197"/>
    </location>
</feature>
<feature type="domain" description="ABC-2 type transporter transmembrane" evidence="6">
    <location>
        <begin position="19"/>
        <end position="426"/>
    </location>
</feature>
<evidence type="ECO:0000256" key="5">
    <source>
        <dbReference type="SAM" id="Phobius"/>
    </source>
</evidence>
<keyword evidence="8" id="KW-1185">Reference proteome</keyword>